<protein>
    <submittedName>
        <fullName evidence="2">Transposon protein, putative, CACTA, En/Spm sub-class</fullName>
    </submittedName>
</protein>
<feature type="compositionally biased region" description="Basic and acidic residues" evidence="1">
    <location>
        <begin position="73"/>
        <end position="86"/>
    </location>
</feature>
<feature type="compositionally biased region" description="Low complexity" evidence="1">
    <location>
        <begin position="1"/>
        <end position="27"/>
    </location>
</feature>
<evidence type="ECO:0000313" key="2">
    <source>
        <dbReference type="EMBL" id="AAX96452.1"/>
    </source>
</evidence>
<name>Q2R7F8_ORYSJ</name>
<dbReference type="EMBL" id="AC135498">
    <property type="protein sequence ID" value="AAX96452.1"/>
    <property type="molecule type" value="Genomic_DNA"/>
</dbReference>
<sequence length="102" mass="10381">MEEAALAEGDGGAAPVDGVVGVPAVGDRNGGVDEVREDAAKPREAAPGQVEDRGGDGEQPELGGDGGKRGRRRERESDEVKGRRVAETVVGSSGRVYIGLGV</sequence>
<accession>Q2R7F8</accession>
<proteinExistence type="predicted"/>
<evidence type="ECO:0000256" key="1">
    <source>
        <dbReference type="SAM" id="MobiDB-lite"/>
    </source>
</evidence>
<dbReference type="Proteomes" id="UP000000763">
    <property type="component" value="Chromosome 11"/>
</dbReference>
<gene>
    <name evidence="2" type="ordered locus">LOC_Os11g16740</name>
</gene>
<reference evidence="3" key="1">
    <citation type="journal article" date="2005" name="Nature">
        <title>The map-based sequence of the rice genome.</title>
        <authorList>
            <consortium name="International rice genome sequencing project (IRGSP)"/>
            <person name="Matsumoto T."/>
            <person name="Wu J."/>
            <person name="Kanamori H."/>
            <person name="Katayose Y."/>
            <person name="Fujisawa M."/>
            <person name="Namiki N."/>
            <person name="Mizuno H."/>
            <person name="Yamamoto K."/>
            <person name="Antonio B.A."/>
            <person name="Baba T."/>
            <person name="Sakata K."/>
            <person name="Nagamura Y."/>
            <person name="Aoki H."/>
            <person name="Arikawa K."/>
            <person name="Arita K."/>
            <person name="Bito T."/>
            <person name="Chiden Y."/>
            <person name="Fujitsuka N."/>
            <person name="Fukunaka R."/>
            <person name="Hamada M."/>
            <person name="Harada C."/>
            <person name="Hayashi A."/>
            <person name="Hijishita S."/>
            <person name="Honda M."/>
            <person name="Hosokawa S."/>
            <person name="Ichikawa Y."/>
            <person name="Idonuma A."/>
            <person name="Iijima M."/>
            <person name="Ikeda M."/>
            <person name="Ikeno M."/>
            <person name="Ito K."/>
            <person name="Ito S."/>
            <person name="Ito T."/>
            <person name="Ito Y."/>
            <person name="Ito Y."/>
            <person name="Iwabuchi A."/>
            <person name="Kamiya K."/>
            <person name="Karasawa W."/>
            <person name="Kurita K."/>
            <person name="Katagiri S."/>
            <person name="Kikuta A."/>
            <person name="Kobayashi H."/>
            <person name="Kobayashi N."/>
            <person name="Machita K."/>
            <person name="Maehara T."/>
            <person name="Masukawa M."/>
            <person name="Mizubayashi T."/>
            <person name="Mukai Y."/>
            <person name="Nagasaki H."/>
            <person name="Nagata Y."/>
            <person name="Naito S."/>
            <person name="Nakashima M."/>
            <person name="Nakama Y."/>
            <person name="Nakamichi Y."/>
            <person name="Nakamura M."/>
            <person name="Meguro A."/>
            <person name="Negishi M."/>
            <person name="Ohta I."/>
            <person name="Ohta T."/>
            <person name="Okamoto M."/>
            <person name="Ono N."/>
            <person name="Saji S."/>
            <person name="Sakaguchi M."/>
            <person name="Sakai K."/>
            <person name="Shibata M."/>
            <person name="Shimokawa T."/>
            <person name="Song J."/>
            <person name="Takazaki Y."/>
            <person name="Terasawa K."/>
            <person name="Tsugane M."/>
            <person name="Tsuji K."/>
            <person name="Ueda S."/>
            <person name="Waki K."/>
            <person name="Yamagata H."/>
            <person name="Yamamoto M."/>
            <person name="Yamamoto S."/>
            <person name="Yamane H."/>
            <person name="Yoshiki S."/>
            <person name="Yoshihara R."/>
            <person name="Yukawa K."/>
            <person name="Zhong H."/>
            <person name="Yano M."/>
            <person name="Yuan Q."/>
            <person name="Ouyang S."/>
            <person name="Liu J."/>
            <person name="Jones K.M."/>
            <person name="Gansberger K."/>
            <person name="Moffat K."/>
            <person name="Hill J."/>
            <person name="Bera J."/>
            <person name="Fadrosh D."/>
            <person name="Jin S."/>
            <person name="Johri S."/>
            <person name="Kim M."/>
            <person name="Overton L."/>
            <person name="Reardon M."/>
            <person name="Tsitrin T."/>
            <person name="Vuong H."/>
            <person name="Weaver B."/>
            <person name="Ciecko A."/>
            <person name="Tallon L."/>
            <person name="Jackson J."/>
            <person name="Pai G."/>
            <person name="Aken S.V."/>
            <person name="Utterback T."/>
            <person name="Reidmuller S."/>
            <person name="Feldblyum T."/>
            <person name="Hsiao J."/>
            <person name="Zismann V."/>
            <person name="Iobst S."/>
            <person name="de Vazeille A.R."/>
            <person name="Buell C.R."/>
            <person name="Ying K."/>
            <person name="Li Y."/>
            <person name="Lu T."/>
            <person name="Huang Y."/>
            <person name="Zhao Q."/>
            <person name="Feng Q."/>
            <person name="Zhang L."/>
            <person name="Zhu J."/>
            <person name="Weng Q."/>
            <person name="Mu J."/>
            <person name="Lu Y."/>
            <person name="Fan D."/>
            <person name="Liu Y."/>
            <person name="Guan J."/>
            <person name="Zhang Y."/>
            <person name="Yu S."/>
            <person name="Liu X."/>
            <person name="Zhang Y."/>
            <person name="Hong G."/>
            <person name="Han B."/>
            <person name="Choisne N."/>
            <person name="Demange N."/>
            <person name="Orjeda G."/>
            <person name="Samain S."/>
            <person name="Cattolico L."/>
            <person name="Pelletier E."/>
            <person name="Couloux A."/>
            <person name="Segurens B."/>
            <person name="Wincker P."/>
            <person name="D'Hont A."/>
            <person name="Scarpelli C."/>
            <person name="Weissenbach J."/>
            <person name="Salanoubat M."/>
            <person name="Quetier F."/>
            <person name="Yu Y."/>
            <person name="Kim H.R."/>
            <person name="Rambo T."/>
            <person name="Currie J."/>
            <person name="Collura K."/>
            <person name="Luo M."/>
            <person name="Yang T."/>
            <person name="Ammiraju J.S.S."/>
            <person name="Engler F."/>
            <person name="Soderlund C."/>
            <person name="Wing R.A."/>
            <person name="Palmer L.E."/>
            <person name="de la Bastide M."/>
            <person name="Spiegel L."/>
            <person name="Nascimento L."/>
            <person name="Zutavern T."/>
            <person name="O'Shaughnessy A."/>
            <person name="Dike S."/>
            <person name="Dedhia N."/>
            <person name="Preston R."/>
            <person name="Balija V."/>
            <person name="McCombie W.R."/>
            <person name="Chow T."/>
            <person name="Chen H."/>
            <person name="Chung M."/>
            <person name="Chen C."/>
            <person name="Shaw J."/>
            <person name="Wu H."/>
            <person name="Hsiao K."/>
            <person name="Chao Y."/>
            <person name="Chu M."/>
            <person name="Cheng C."/>
            <person name="Hour A."/>
            <person name="Lee P."/>
            <person name="Lin S."/>
            <person name="Lin Y."/>
            <person name="Liou J."/>
            <person name="Liu S."/>
            <person name="Hsing Y."/>
            <person name="Raghuvanshi S."/>
            <person name="Mohanty A."/>
            <person name="Bharti A.K."/>
            <person name="Gaur A."/>
            <person name="Gupta V."/>
            <person name="Kumar D."/>
            <person name="Ravi V."/>
            <person name="Vij S."/>
            <person name="Kapur A."/>
            <person name="Khurana P."/>
            <person name="Khurana P."/>
            <person name="Khurana J.P."/>
            <person name="Tyagi A.K."/>
            <person name="Gaikwad K."/>
            <person name="Singh A."/>
            <person name="Dalal V."/>
            <person name="Srivastava S."/>
            <person name="Dixit A."/>
            <person name="Pal A.K."/>
            <person name="Ghazi I.A."/>
            <person name="Yadav M."/>
            <person name="Pandit A."/>
            <person name="Bhargava A."/>
            <person name="Sureshbabu K."/>
            <person name="Batra K."/>
            <person name="Sharma T.R."/>
            <person name="Mohapatra T."/>
            <person name="Singh N.K."/>
            <person name="Messing J."/>
            <person name="Nelson A.B."/>
            <person name="Fuks G."/>
            <person name="Kavchok S."/>
            <person name="Keizer G."/>
            <person name="Linton E."/>
            <person name="Llaca V."/>
            <person name="Song R."/>
            <person name="Tanyolac B."/>
            <person name="Young S."/>
            <person name="Ho-Il K."/>
            <person name="Hahn J.H."/>
            <person name="Sangsakoo G."/>
            <person name="Vanavichit A."/>
            <person name="de Mattos Luiz.A.T."/>
            <person name="Zimmer P.D."/>
            <person name="Malone G."/>
            <person name="Dellagostin O."/>
            <person name="de Oliveira A.C."/>
            <person name="Bevan M."/>
            <person name="Bancroft I."/>
            <person name="Minx P."/>
            <person name="Cordum H."/>
            <person name="Wilson R."/>
            <person name="Cheng Z."/>
            <person name="Jin W."/>
            <person name="Jiang J."/>
            <person name="Leong S.A."/>
            <person name="Iwama H."/>
            <person name="Gojobori T."/>
            <person name="Itoh T."/>
            <person name="Niimura Y."/>
            <person name="Fujii Y."/>
            <person name="Habara T."/>
            <person name="Sakai H."/>
            <person name="Sato Y."/>
            <person name="Wilson G."/>
            <person name="Kumar K."/>
            <person name="McCouch S."/>
            <person name="Juretic N."/>
            <person name="Hoen D."/>
            <person name="Wright S."/>
            <person name="Bruskiewich R."/>
            <person name="Bureau T."/>
            <person name="Miyao A."/>
            <person name="Hirochika H."/>
            <person name="Nishikawa T."/>
            <person name="Kadowaki K."/>
            <person name="Sugiura M."/>
            <person name="Burr B."/>
            <person name="Sasaki T."/>
        </authorList>
    </citation>
    <scope>NUCLEOTIDE SEQUENCE [LARGE SCALE GENOMIC DNA]</scope>
    <source>
        <strain evidence="3">cv. Nipponbare</strain>
    </source>
</reference>
<dbReference type="AlphaFoldDB" id="Q2R7F8"/>
<feature type="compositionally biased region" description="Basic and acidic residues" evidence="1">
    <location>
        <begin position="30"/>
        <end position="56"/>
    </location>
</feature>
<feature type="region of interest" description="Disordered" evidence="1">
    <location>
        <begin position="1"/>
        <end position="86"/>
    </location>
</feature>
<reference evidence="3" key="2">
    <citation type="journal article" date="2008" name="Nucleic Acids Res.">
        <title>The rice annotation project database (RAP-DB): 2008 update.</title>
        <authorList>
            <consortium name="The rice annotation project (RAP)"/>
        </authorList>
    </citation>
    <scope>GENOME REANNOTATION</scope>
    <source>
        <strain evidence="3">cv. Nipponbare</strain>
    </source>
</reference>
<organism evidence="2 3">
    <name type="scientific">Oryza sativa subsp. japonica</name>
    <name type="common">Rice</name>
    <dbReference type="NCBI Taxonomy" id="39947"/>
    <lineage>
        <taxon>Eukaryota</taxon>
        <taxon>Viridiplantae</taxon>
        <taxon>Streptophyta</taxon>
        <taxon>Embryophyta</taxon>
        <taxon>Tracheophyta</taxon>
        <taxon>Spermatophyta</taxon>
        <taxon>Magnoliopsida</taxon>
        <taxon>Liliopsida</taxon>
        <taxon>Poales</taxon>
        <taxon>Poaceae</taxon>
        <taxon>BOP clade</taxon>
        <taxon>Oryzoideae</taxon>
        <taxon>Oryzeae</taxon>
        <taxon>Oryzinae</taxon>
        <taxon>Oryza</taxon>
        <taxon>Oryza sativa</taxon>
    </lineage>
</organism>
<evidence type="ECO:0000313" key="3">
    <source>
        <dbReference type="Proteomes" id="UP000000763"/>
    </source>
</evidence>